<proteinExistence type="predicted"/>
<organism evidence="1 2">
    <name type="scientific">Volvox africanus</name>
    <dbReference type="NCBI Taxonomy" id="51714"/>
    <lineage>
        <taxon>Eukaryota</taxon>
        <taxon>Viridiplantae</taxon>
        <taxon>Chlorophyta</taxon>
        <taxon>core chlorophytes</taxon>
        <taxon>Chlorophyceae</taxon>
        <taxon>CS clade</taxon>
        <taxon>Chlamydomonadales</taxon>
        <taxon>Volvocaceae</taxon>
        <taxon>Volvox</taxon>
    </lineage>
</organism>
<sequence length="148" mass="15651">YTLPRVEGCGRGPVLALAADDVFLAAAYSGEVLVWELRRHVGKAIRGGGGGEGRAAAHHCTSAPPSLIALIKPTLATAVRSMAVSSRHGVLAMRSWDGVELREIQGGRWLNSIPDRRNTALLAAGDVLFVASSSPSFLGNSFLQFEIE</sequence>
<keyword evidence="2" id="KW-1185">Reference proteome</keyword>
<comment type="caution">
    <text evidence="1">The sequence shown here is derived from an EMBL/GenBank/DDBJ whole genome shotgun (WGS) entry which is preliminary data.</text>
</comment>
<name>A0A8J4AWR0_9CHLO</name>
<dbReference type="EMBL" id="BNCO01000006">
    <property type="protein sequence ID" value="GIL48751.1"/>
    <property type="molecule type" value="Genomic_DNA"/>
</dbReference>
<feature type="non-terminal residue" evidence="1">
    <location>
        <position position="148"/>
    </location>
</feature>
<feature type="non-terminal residue" evidence="1">
    <location>
        <position position="1"/>
    </location>
</feature>
<dbReference type="Proteomes" id="UP000747399">
    <property type="component" value="Unassembled WGS sequence"/>
</dbReference>
<gene>
    <name evidence="1" type="ORF">Vafri_5200</name>
</gene>
<reference evidence="1" key="1">
    <citation type="journal article" date="2021" name="Proc. Natl. Acad. Sci. U.S.A.">
        <title>Three genomes in the algal genus Volvox reveal the fate of a haploid sex-determining region after a transition to homothallism.</title>
        <authorList>
            <person name="Yamamoto K."/>
            <person name="Hamaji T."/>
            <person name="Kawai-Toyooka H."/>
            <person name="Matsuzaki R."/>
            <person name="Takahashi F."/>
            <person name="Nishimura Y."/>
            <person name="Kawachi M."/>
            <person name="Noguchi H."/>
            <person name="Minakuchi Y."/>
            <person name="Umen J.G."/>
            <person name="Toyoda A."/>
            <person name="Nozaki H."/>
        </authorList>
    </citation>
    <scope>NUCLEOTIDE SEQUENCE</scope>
    <source>
        <strain evidence="1">NIES-3780</strain>
    </source>
</reference>
<evidence type="ECO:0000313" key="1">
    <source>
        <dbReference type="EMBL" id="GIL48751.1"/>
    </source>
</evidence>
<dbReference type="AlphaFoldDB" id="A0A8J4AWR0"/>
<protein>
    <submittedName>
        <fullName evidence="1">Uncharacterized protein</fullName>
    </submittedName>
</protein>
<accession>A0A8J4AWR0</accession>
<evidence type="ECO:0000313" key="2">
    <source>
        <dbReference type="Proteomes" id="UP000747399"/>
    </source>
</evidence>